<name>A0ABW2NMP7_9BACL</name>
<protein>
    <submittedName>
        <fullName evidence="2">Uncharacterized protein</fullName>
    </submittedName>
</protein>
<evidence type="ECO:0000313" key="2">
    <source>
        <dbReference type="EMBL" id="MFC7370574.1"/>
    </source>
</evidence>
<sequence length="55" mass="5998">MAQFVVVISVVAAAISLTILGNVERCLVKQWIVVMFFVVLGLTVMIGNQLSHHTT</sequence>
<dbReference type="EMBL" id="JBHTCP010000004">
    <property type="protein sequence ID" value="MFC7370574.1"/>
    <property type="molecule type" value="Genomic_DNA"/>
</dbReference>
<comment type="caution">
    <text evidence="2">The sequence shown here is derived from an EMBL/GenBank/DDBJ whole genome shotgun (WGS) entry which is preliminary data.</text>
</comment>
<organism evidence="2 3">
    <name type="scientific">Fictibacillus iocasae</name>
    <dbReference type="NCBI Taxonomy" id="2715437"/>
    <lineage>
        <taxon>Bacteria</taxon>
        <taxon>Bacillati</taxon>
        <taxon>Bacillota</taxon>
        <taxon>Bacilli</taxon>
        <taxon>Bacillales</taxon>
        <taxon>Fictibacillaceae</taxon>
        <taxon>Fictibacillus</taxon>
    </lineage>
</organism>
<dbReference type="Proteomes" id="UP001596549">
    <property type="component" value="Unassembled WGS sequence"/>
</dbReference>
<reference evidence="3" key="1">
    <citation type="journal article" date="2019" name="Int. J. Syst. Evol. Microbiol.">
        <title>The Global Catalogue of Microorganisms (GCM) 10K type strain sequencing project: providing services to taxonomists for standard genome sequencing and annotation.</title>
        <authorList>
            <consortium name="The Broad Institute Genomics Platform"/>
            <consortium name="The Broad Institute Genome Sequencing Center for Infectious Disease"/>
            <person name="Wu L."/>
            <person name="Ma J."/>
        </authorList>
    </citation>
    <scope>NUCLEOTIDE SEQUENCE [LARGE SCALE GENOMIC DNA]</scope>
    <source>
        <strain evidence="3">NBRC 106396</strain>
    </source>
</reference>
<feature type="transmembrane region" description="Helical" evidence="1">
    <location>
        <begin position="31"/>
        <end position="50"/>
    </location>
</feature>
<gene>
    <name evidence="2" type="ORF">ACFQPF_02660</name>
</gene>
<proteinExistence type="predicted"/>
<dbReference type="RefSeq" id="WP_379746127.1">
    <property type="nucleotide sequence ID" value="NZ_JBHTCP010000004.1"/>
</dbReference>
<keyword evidence="1" id="KW-0812">Transmembrane</keyword>
<keyword evidence="3" id="KW-1185">Reference proteome</keyword>
<evidence type="ECO:0000313" key="3">
    <source>
        <dbReference type="Proteomes" id="UP001596549"/>
    </source>
</evidence>
<keyword evidence="1" id="KW-0472">Membrane</keyword>
<accession>A0ABW2NMP7</accession>
<keyword evidence="1" id="KW-1133">Transmembrane helix</keyword>
<evidence type="ECO:0000256" key="1">
    <source>
        <dbReference type="SAM" id="Phobius"/>
    </source>
</evidence>